<sequence length="335" mass="36715">MILTSYGDMAHHLFLRNRSVDLKNNISTLTQELSTGKTSQLTQKLGGDLTYLSDVERSLSRLKSFQVANTEASLFASSAQENITLLHDNAAKLTSDIFAVTTSPNDDTSRQISNQARGYLTEAIRGLNGEIAGRSLFGGKDTETKPLESFDTLMTNLVTEVAGLTTATDIVQAVEDWFNDPAGFDAVMYNGSPDRMDPVKVGPNEEVTVSLLATDPAFKQTLMSLSISSLVNEPALTLDTNLKFELLRSTGIELRESTDQLVQMQSDLGFIEGRIEQTSARNAAAETSLSLVFNELVQADPYETATRLEEAQFQLESLFTVTARTSQLSLMRFLT</sequence>
<reference evidence="5 6" key="1">
    <citation type="submission" date="2015-05" db="EMBL/GenBank/DDBJ databases">
        <authorList>
            <person name="Rodrigo-Torres Lidia"/>
            <person name="Arahal R.David."/>
        </authorList>
    </citation>
    <scope>NUCLEOTIDE SEQUENCE [LARGE SCALE GENOMIC DNA]</scope>
    <source>
        <strain evidence="5 6">CECT 7321</strain>
    </source>
</reference>
<dbReference type="OrthoDB" id="7312911at2"/>
<evidence type="ECO:0000259" key="4">
    <source>
        <dbReference type="Pfam" id="PF00700"/>
    </source>
</evidence>
<dbReference type="GO" id="GO:0009288">
    <property type="term" value="C:bacterial-type flagellum"/>
    <property type="evidence" value="ECO:0007669"/>
    <property type="project" value="UniProtKB-SubCell"/>
</dbReference>
<comment type="similarity">
    <text evidence="2">Belongs to the bacterial flagellin family.</text>
</comment>
<dbReference type="InterPro" id="IPR001492">
    <property type="entry name" value="Flagellin"/>
</dbReference>
<name>A0A0H5DJ87_9RHOB</name>
<dbReference type="AlphaFoldDB" id="A0A0H5DJ87"/>
<keyword evidence="6" id="KW-1185">Reference proteome</keyword>
<dbReference type="RefSeq" id="WP_008561169.1">
    <property type="nucleotide sequence ID" value="NZ_BSKQ01000001.1"/>
</dbReference>
<dbReference type="SUPFAM" id="SSF64518">
    <property type="entry name" value="Phase 1 flagellin"/>
    <property type="match status" value="1"/>
</dbReference>
<keyword evidence="5" id="KW-0969">Cilium</keyword>
<evidence type="ECO:0000313" key="5">
    <source>
        <dbReference type="EMBL" id="CRL12640.1"/>
    </source>
</evidence>
<dbReference type="STRING" id="481446.NIT7645_02842"/>
<dbReference type="PANTHER" id="PTHR42792">
    <property type="entry name" value="FLAGELLIN"/>
    <property type="match status" value="1"/>
</dbReference>
<keyword evidence="5" id="KW-0282">Flagellum</keyword>
<keyword evidence="3" id="KW-0975">Bacterial flagellum</keyword>
<dbReference type="InterPro" id="IPR046358">
    <property type="entry name" value="Flagellin_C"/>
</dbReference>
<dbReference type="Gene3D" id="1.20.1330.10">
    <property type="entry name" value="f41 fragment of flagellin, N-terminal domain"/>
    <property type="match status" value="1"/>
</dbReference>
<dbReference type="Proteomes" id="UP000043764">
    <property type="component" value="Unassembled WGS sequence"/>
</dbReference>
<evidence type="ECO:0000256" key="3">
    <source>
        <dbReference type="ARBA" id="ARBA00023143"/>
    </source>
</evidence>
<dbReference type="GeneID" id="78398777"/>
<organism evidence="5 6">
    <name type="scientific">Phaeobacter italicus</name>
    <dbReference type="NCBI Taxonomy" id="481446"/>
    <lineage>
        <taxon>Bacteria</taxon>
        <taxon>Pseudomonadati</taxon>
        <taxon>Pseudomonadota</taxon>
        <taxon>Alphaproteobacteria</taxon>
        <taxon>Rhodobacterales</taxon>
        <taxon>Roseobacteraceae</taxon>
        <taxon>Phaeobacter</taxon>
    </lineage>
</organism>
<evidence type="ECO:0000256" key="2">
    <source>
        <dbReference type="ARBA" id="ARBA00005709"/>
    </source>
</evidence>
<dbReference type="EMBL" id="CVRL01000045">
    <property type="protein sequence ID" value="CRL12640.1"/>
    <property type="molecule type" value="Genomic_DNA"/>
</dbReference>
<evidence type="ECO:0000256" key="1">
    <source>
        <dbReference type="ARBA" id="ARBA00004365"/>
    </source>
</evidence>
<evidence type="ECO:0000313" key="6">
    <source>
        <dbReference type="Proteomes" id="UP000043764"/>
    </source>
</evidence>
<proteinExistence type="inferred from homology"/>
<dbReference type="Pfam" id="PF00700">
    <property type="entry name" value="Flagellin_C"/>
    <property type="match status" value="1"/>
</dbReference>
<accession>A0A0H5DJ87</accession>
<dbReference type="GO" id="GO:0005198">
    <property type="term" value="F:structural molecule activity"/>
    <property type="evidence" value="ECO:0007669"/>
    <property type="project" value="InterPro"/>
</dbReference>
<comment type="subcellular location">
    <subcellularLocation>
        <location evidence="1">Bacterial flagellum</location>
    </subcellularLocation>
</comment>
<keyword evidence="5" id="KW-0966">Cell projection</keyword>
<dbReference type="PANTHER" id="PTHR42792:SF1">
    <property type="entry name" value="FLAGELLAR HOOK-ASSOCIATED PROTEIN 3"/>
    <property type="match status" value="1"/>
</dbReference>
<protein>
    <submittedName>
        <fullName evidence="5">Flagellar hook-associated protein FlgL</fullName>
    </submittedName>
</protein>
<gene>
    <name evidence="5" type="ORF">NIT7321_03519</name>
</gene>
<feature type="domain" description="Flagellin C-terminal" evidence="4">
    <location>
        <begin position="258"/>
        <end position="334"/>
    </location>
</feature>